<dbReference type="PANTHER" id="PTHR31297:SF43">
    <property type="entry name" value="GLUCAN 1,3-BETA-GLUCOSIDASE 3"/>
    <property type="match status" value="1"/>
</dbReference>
<feature type="region of interest" description="Disordered" evidence="4">
    <location>
        <begin position="54"/>
        <end position="74"/>
    </location>
</feature>
<dbReference type="EC" id="3.2.1.58" evidence="6"/>
<keyword evidence="5" id="KW-0732">Signal</keyword>
<dbReference type="EMBL" id="JAYKXP010000008">
    <property type="protein sequence ID" value="KAK7054991.1"/>
    <property type="molecule type" value="Genomic_DNA"/>
</dbReference>
<dbReference type="GO" id="GO:0009251">
    <property type="term" value="P:glucan catabolic process"/>
    <property type="evidence" value="ECO:0007669"/>
    <property type="project" value="TreeGrafter"/>
</dbReference>
<proteinExistence type="inferred from homology"/>
<evidence type="ECO:0000256" key="3">
    <source>
        <dbReference type="ARBA" id="ARBA00023295"/>
    </source>
</evidence>
<evidence type="ECO:0000256" key="5">
    <source>
        <dbReference type="SAM" id="SignalP"/>
    </source>
</evidence>
<feature type="signal peptide" evidence="5">
    <location>
        <begin position="1"/>
        <end position="21"/>
    </location>
</feature>
<dbReference type="GO" id="GO:0046557">
    <property type="term" value="F:glucan endo-1,6-beta-glucosidase activity"/>
    <property type="evidence" value="ECO:0007669"/>
    <property type="project" value="TreeGrafter"/>
</dbReference>
<sequence>MHKTALPILFSFLLRVTLIRSDVVGNGFSPHKTALPMDGFWNHIMHPIPFQSLASGEEQDQTSESSPGANIKSMGTDGYNSSSSGIATSGFDPFDESLSKIYRYRRQQSVNLGSWFVHEEWMTPSVFESAKDPKVSEIDIALGDNARTFLENYWSTFITQADFNYLASIGINTVRLPIGYWSLGPSFCSGTPFQSVASVYTKTLGHGIKRWDWSACGLARSSRKSKRSDLQPHSGVSDGQTGLFDNPDNIGKTLNVLIFLTQQLVNVTNVVGIQILNEPNNVQSLEDFYTKAIAAMRNTSAEARFLPLYVHNGFDLDRFTRYINSRTDFVVQDHHSYFVFTGPDSTEPASQHTSDVHTIIAAQLATSEPKDPFLTVDAI</sequence>
<dbReference type="AlphaFoldDB" id="A0AAW0DPN8"/>
<keyword evidence="3 6" id="KW-0326">Glycosidase</keyword>
<dbReference type="GO" id="GO:0004338">
    <property type="term" value="F:glucan exo-1,3-beta-glucosidase activity"/>
    <property type="evidence" value="ECO:0007669"/>
    <property type="project" value="UniProtKB-EC"/>
</dbReference>
<keyword evidence="2 6" id="KW-0378">Hydrolase</keyword>
<accession>A0AAW0DPN8</accession>
<evidence type="ECO:0000256" key="4">
    <source>
        <dbReference type="SAM" id="MobiDB-lite"/>
    </source>
</evidence>
<name>A0AAW0DPN8_9AGAR</name>
<protein>
    <submittedName>
        <fullName evidence="6">Glucan 1,3-beta-glucosidase 3</fullName>
        <ecNumber evidence="6">3.2.1.58</ecNumber>
    </submittedName>
</protein>
<evidence type="ECO:0000256" key="2">
    <source>
        <dbReference type="ARBA" id="ARBA00022801"/>
    </source>
</evidence>
<evidence type="ECO:0000313" key="6">
    <source>
        <dbReference type="EMBL" id="KAK7054991.1"/>
    </source>
</evidence>
<dbReference type="InterPro" id="IPR017853">
    <property type="entry name" value="GH"/>
</dbReference>
<dbReference type="PANTHER" id="PTHR31297">
    <property type="entry name" value="GLUCAN ENDO-1,6-BETA-GLUCOSIDASE B"/>
    <property type="match status" value="1"/>
</dbReference>
<dbReference type="GO" id="GO:0005576">
    <property type="term" value="C:extracellular region"/>
    <property type="evidence" value="ECO:0007669"/>
    <property type="project" value="TreeGrafter"/>
</dbReference>
<evidence type="ECO:0000256" key="1">
    <source>
        <dbReference type="ARBA" id="ARBA00005641"/>
    </source>
</evidence>
<dbReference type="Gene3D" id="3.20.20.80">
    <property type="entry name" value="Glycosidases"/>
    <property type="match status" value="1"/>
</dbReference>
<dbReference type="GO" id="GO:0009986">
    <property type="term" value="C:cell surface"/>
    <property type="evidence" value="ECO:0007669"/>
    <property type="project" value="TreeGrafter"/>
</dbReference>
<keyword evidence="7" id="KW-1185">Reference proteome</keyword>
<reference evidence="6 7" key="1">
    <citation type="submission" date="2024-01" db="EMBL/GenBank/DDBJ databases">
        <title>A draft genome for a cacao thread blight-causing isolate of Paramarasmius palmivorus.</title>
        <authorList>
            <person name="Baruah I.K."/>
            <person name="Bukari Y."/>
            <person name="Amoako-Attah I."/>
            <person name="Meinhardt L.W."/>
            <person name="Bailey B.A."/>
            <person name="Cohen S.P."/>
        </authorList>
    </citation>
    <scope>NUCLEOTIDE SEQUENCE [LARGE SCALE GENOMIC DNA]</scope>
    <source>
        <strain evidence="6 7">GH-12</strain>
    </source>
</reference>
<organism evidence="6 7">
    <name type="scientific">Paramarasmius palmivorus</name>
    <dbReference type="NCBI Taxonomy" id="297713"/>
    <lineage>
        <taxon>Eukaryota</taxon>
        <taxon>Fungi</taxon>
        <taxon>Dikarya</taxon>
        <taxon>Basidiomycota</taxon>
        <taxon>Agaricomycotina</taxon>
        <taxon>Agaricomycetes</taxon>
        <taxon>Agaricomycetidae</taxon>
        <taxon>Agaricales</taxon>
        <taxon>Marasmiineae</taxon>
        <taxon>Marasmiaceae</taxon>
        <taxon>Paramarasmius</taxon>
    </lineage>
</organism>
<evidence type="ECO:0000313" key="7">
    <source>
        <dbReference type="Proteomes" id="UP001383192"/>
    </source>
</evidence>
<gene>
    <name evidence="6" type="primary">EXG3_1</name>
    <name evidence="6" type="ORF">VNI00_003454</name>
</gene>
<comment type="similarity">
    <text evidence="1">Belongs to the glycosyl hydrolase 5 (cellulase A) family.</text>
</comment>
<dbReference type="InterPro" id="IPR050386">
    <property type="entry name" value="Glycosyl_hydrolase_5"/>
</dbReference>
<comment type="caution">
    <text evidence="6">The sequence shown here is derived from an EMBL/GenBank/DDBJ whole genome shotgun (WGS) entry which is preliminary data.</text>
</comment>
<dbReference type="SUPFAM" id="SSF51445">
    <property type="entry name" value="(Trans)glycosidases"/>
    <property type="match status" value="1"/>
</dbReference>
<dbReference type="Proteomes" id="UP001383192">
    <property type="component" value="Unassembled WGS sequence"/>
</dbReference>
<feature type="chain" id="PRO_5043665013" evidence="5">
    <location>
        <begin position="22"/>
        <end position="379"/>
    </location>
</feature>